<dbReference type="PANTHER" id="PTHR33048">
    <property type="entry name" value="PTH11-LIKE INTEGRAL MEMBRANE PROTEIN (AFU_ORTHOLOGUE AFUA_5G11245)"/>
    <property type="match status" value="1"/>
</dbReference>
<dbReference type="Pfam" id="PF20684">
    <property type="entry name" value="Fung_rhodopsin"/>
    <property type="match status" value="1"/>
</dbReference>
<evidence type="ECO:0000256" key="3">
    <source>
        <dbReference type="ARBA" id="ARBA00022989"/>
    </source>
</evidence>
<evidence type="ECO:0000313" key="8">
    <source>
        <dbReference type="EMBL" id="KAF2750943.1"/>
    </source>
</evidence>
<dbReference type="AlphaFoldDB" id="A0A6A6VLB5"/>
<feature type="transmembrane region" description="Helical" evidence="6">
    <location>
        <begin position="242"/>
        <end position="265"/>
    </location>
</feature>
<feature type="transmembrane region" description="Helical" evidence="6">
    <location>
        <begin position="122"/>
        <end position="142"/>
    </location>
</feature>
<dbReference type="Proteomes" id="UP000799440">
    <property type="component" value="Unassembled WGS sequence"/>
</dbReference>
<dbReference type="InterPro" id="IPR049326">
    <property type="entry name" value="Rhodopsin_dom_fungi"/>
</dbReference>
<evidence type="ECO:0000256" key="4">
    <source>
        <dbReference type="ARBA" id="ARBA00023136"/>
    </source>
</evidence>
<evidence type="ECO:0000256" key="6">
    <source>
        <dbReference type="SAM" id="Phobius"/>
    </source>
</evidence>
<keyword evidence="4 6" id="KW-0472">Membrane</keyword>
<dbReference type="InterPro" id="IPR052337">
    <property type="entry name" value="SAT4-like"/>
</dbReference>
<evidence type="ECO:0000313" key="9">
    <source>
        <dbReference type="Proteomes" id="UP000799440"/>
    </source>
</evidence>
<evidence type="ECO:0000256" key="1">
    <source>
        <dbReference type="ARBA" id="ARBA00004141"/>
    </source>
</evidence>
<name>A0A6A6VLB5_9PLEO</name>
<dbReference type="OrthoDB" id="3934549at2759"/>
<dbReference type="PANTHER" id="PTHR33048:SF42">
    <property type="entry name" value="INTEGRAL MEMBRANE PROTEIN"/>
    <property type="match status" value="1"/>
</dbReference>
<feature type="transmembrane region" description="Helical" evidence="6">
    <location>
        <begin position="12"/>
        <end position="31"/>
    </location>
</feature>
<comment type="similarity">
    <text evidence="5">Belongs to the SAT4 family.</text>
</comment>
<proteinExistence type="inferred from homology"/>
<feature type="transmembrane region" description="Helical" evidence="6">
    <location>
        <begin position="43"/>
        <end position="64"/>
    </location>
</feature>
<protein>
    <recommendedName>
        <fullName evidence="7">Rhodopsin domain-containing protein</fullName>
    </recommendedName>
</protein>
<feature type="transmembrane region" description="Helical" evidence="6">
    <location>
        <begin position="84"/>
        <end position="110"/>
    </location>
</feature>
<organism evidence="8 9">
    <name type="scientific">Sporormia fimetaria CBS 119925</name>
    <dbReference type="NCBI Taxonomy" id="1340428"/>
    <lineage>
        <taxon>Eukaryota</taxon>
        <taxon>Fungi</taxon>
        <taxon>Dikarya</taxon>
        <taxon>Ascomycota</taxon>
        <taxon>Pezizomycotina</taxon>
        <taxon>Dothideomycetes</taxon>
        <taxon>Pleosporomycetidae</taxon>
        <taxon>Pleosporales</taxon>
        <taxon>Sporormiaceae</taxon>
        <taxon>Sporormia</taxon>
    </lineage>
</organism>
<evidence type="ECO:0000256" key="5">
    <source>
        <dbReference type="ARBA" id="ARBA00038359"/>
    </source>
</evidence>
<dbReference type="GO" id="GO:0016020">
    <property type="term" value="C:membrane"/>
    <property type="evidence" value="ECO:0007669"/>
    <property type="project" value="UniProtKB-SubCell"/>
</dbReference>
<keyword evidence="9" id="KW-1185">Reference proteome</keyword>
<accession>A0A6A6VLB5</accession>
<keyword evidence="2 6" id="KW-0812">Transmembrane</keyword>
<evidence type="ECO:0000259" key="7">
    <source>
        <dbReference type="Pfam" id="PF20684"/>
    </source>
</evidence>
<dbReference type="EMBL" id="MU006563">
    <property type="protein sequence ID" value="KAF2750943.1"/>
    <property type="molecule type" value="Genomic_DNA"/>
</dbReference>
<sequence>MSSHTRGTAIMAALWVETLVPLVFLLLRVYCKTRCEKRFGLDDLLLIISWALCVVYTACGKVAVDNGIGMHLGDTDPARVVDGIKFFYLAATANLIGMPLSKTSFCVTLLKITATKWHRTVIWFIIVSLNLTMLMMIVITFAQCSPVKKVWNAKLPGTCWDNHVFVYYAIFAGAYSVVLDFALGTMPYFMIHKLQMNKREKLGLIVAMSLGIFAGVACAIKTASLPKIGSWADFTWHFGDVLIWGLSETSITVMAASIPFLRMLVRRSGTKSSLRSLEGNTYQLHSKTRTRTRFISGTGEPVRIYDGNTSEDNILSEDAKSGIMQTNEVLVEYDDRGKEGNFAKCS</sequence>
<feature type="domain" description="Rhodopsin" evidence="7">
    <location>
        <begin position="27"/>
        <end position="267"/>
    </location>
</feature>
<gene>
    <name evidence="8" type="ORF">M011DRAFT_396209</name>
</gene>
<comment type="subcellular location">
    <subcellularLocation>
        <location evidence="1">Membrane</location>
        <topology evidence="1">Multi-pass membrane protein</topology>
    </subcellularLocation>
</comment>
<reference evidence="8" key="1">
    <citation type="journal article" date="2020" name="Stud. Mycol.">
        <title>101 Dothideomycetes genomes: a test case for predicting lifestyles and emergence of pathogens.</title>
        <authorList>
            <person name="Haridas S."/>
            <person name="Albert R."/>
            <person name="Binder M."/>
            <person name="Bloem J."/>
            <person name="Labutti K."/>
            <person name="Salamov A."/>
            <person name="Andreopoulos B."/>
            <person name="Baker S."/>
            <person name="Barry K."/>
            <person name="Bills G."/>
            <person name="Bluhm B."/>
            <person name="Cannon C."/>
            <person name="Castanera R."/>
            <person name="Culley D."/>
            <person name="Daum C."/>
            <person name="Ezra D."/>
            <person name="Gonzalez J."/>
            <person name="Henrissat B."/>
            <person name="Kuo A."/>
            <person name="Liang C."/>
            <person name="Lipzen A."/>
            <person name="Lutzoni F."/>
            <person name="Magnuson J."/>
            <person name="Mondo S."/>
            <person name="Nolan M."/>
            <person name="Ohm R."/>
            <person name="Pangilinan J."/>
            <person name="Park H.-J."/>
            <person name="Ramirez L."/>
            <person name="Alfaro M."/>
            <person name="Sun H."/>
            <person name="Tritt A."/>
            <person name="Yoshinaga Y."/>
            <person name="Zwiers L.-H."/>
            <person name="Turgeon B."/>
            <person name="Goodwin S."/>
            <person name="Spatafora J."/>
            <person name="Crous P."/>
            <person name="Grigoriev I."/>
        </authorList>
    </citation>
    <scope>NUCLEOTIDE SEQUENCE</scope>
    <source>
        <strain evidence="8">CBS 119925</strain>
    </source>
</reference>
<feature type="transmembrane region" description="Helical" evidence="6">
    <location>
        <begin position="202"/>
        <end position="222"/>
    </location>
</feature>
<keyword evidence="3 6" id="KW-1133">Transmembrane helix</keyword>
<feature type="transmembrane region" description="Helical" evidence="6">
    <location>
        <begin position="165"/>
        <end position="190"/>
    </location>
</feature>
<evidence type="ECO:0000256" key="2">
    <source>
        <dbReference type="ARBA" id="ARBA00022692"/>
    </source>
</evidence>